<organism evidence="2 3">
    <name type="scientific">Rhizomicrobium electricum</name>
    <dbReference type="NCBI Taxonomy" id="480070"/>
    <lineage>
        <taxon>Bacteria</taxon>
        <taxon>Pseudomonadati</taxon>
        <taxon>Pseudomonadota</taxon>
        <taxon>Alphaproteobacteria</taxon>
        <taxon>Micropepsales</taxon>
        <taxon>Micropepsaceae</taxon>
        <taxon>Rhizomicrobium</taxon>
    </lineage>
</organism>
<dbReference type="RefSeq" id="WP_166931711.1">
    <property type="nucleotide sequence ID" value="NZ_BAAADD010000001.1"/>
</dbReference>
<dbReference type="EMBL" id="BAAADD010000001">
    <property type="protein sequence ID" value="GAA0560498.1"/>
    <property type="molecule type" value="Genomic_DNA"/>
</dbReference>
<dbReference type="InterPro" id="IPR037401">
    <property type="entry name" value="SnoaL-like"/>
</dbReference>
<evidence type="ECO:0000259" key="1">
    <source>
        <dbReference type="Pfam" id="PF12680"/>
    </source>
</evidence>
<dbReference type="Gene3D" id="3.10.450.50">
    <property type="match status" value="1"/>
</dbReference>
<dbReference type="SUPFAM" id="SSF54427">
    <property type="entry name" value="NTF2-like"/>
    <property type="match status" value="1"/>
</dbReference>
<feature type="domain" description="SnoaL-like" evidence="1">
    <location>
        <begin position="8"/>
        <end position="109"/>
    </location>
</feature>
<sequence length="128" mass="15027">MPDRIVLEQFIALVESNKHDEAIERFYADEATMQENLLPLRRGKSALVERERAVMARLARMHSRCVRPVFVSDDRVVIRWIFEFVGKDGTSFYRDELAYQRWDGDKIVEERFYYDPGQAKPAGDEPLS</sequence>
<reference evidence="3" key="1">
    <citation type="journal article" date="2019" name="Int. J. Syst. Evol. Microbiol.">
        <title>The Global Catalogue of Microorganisms (GCM) 10K type strain sequencing project: providing services to taxonomists for standard genome sequencing and annotation.</title>
        <authorList>
            <consortium name="The Broad Institute Genomics Platform"/>
            <consortium name="The Broad Institute Genome Sequencing Center for Infectious Disease"/>
            <person name="Wu L."/>
            <person name="Ma J."/>
        </authorList>
    </citation>
    <scope>NUCLEOTIDE SEQUENCE [LARGE SCALE GENOMIC DNA]</scope>
    <source>
        <strain evidence="3">JCM 15089</strain>
    </source>
</reference>
<evidence type="ECO:0000313" key="3">
    <source>
        <dbReference type="Proteomes" id="UP001499951"/>
    </source>
</evidence>
<dbReference type="Proteomes" id="UP001499951">
    <property type="component" value="Unassembled WGS sequence"/>
</dbReference>
<keyword evidence="3" id="KW-1185">Reference proteome</keyword>
<gene>
    <name evidence="2" type="ORF">GCM10008942_06230</name>
</gene>
<accession>A0ABP3P9S4</accession>
<dbReference type="InterPro" id="IPR032710">
    <property type="entry name" value="NTF2-like_dom_sf"/>
</dbReference>
<protein>
    <submittedName>
        <fullName evidence="2">Nuclear transport factor 2 family protein</fullName>
    </submittedName>
</protein>
<evidence type="ECO:0000313" key="2">
    <source>
        <dbReference type="EMBL" id="GAA0560498.1"/>
    </source>
</evidence>
<comment type="caution">
    <text evidence="2">The sequence shown here is derived from an EMBL/GenBank/DDBJ whole genome shotgun (WGS) entry which is preliminary data.</text>
</comment>
<name>A0ABP3P9S4_9PROT</name>
<dbReference type="Pfam" id="PF12680">
    <property type="entry name" value="SnoaL_2"/>
    <property type="match status" value="1"/>
</dbReference>
<proteinExistence type="predicted"/>